<dbReference type="SUPFAM" id="SSF56112">
    <property type="entry name" value="Protein kinase-like (PK-like)"/>
    <property type="match status" value="1"/>
</dbReference>
<dbReference type="AlphaFoldDB" id="A0AAD5TVQ0"/>
<dbReference type="GO" id="GO:0005829">
    <property type="term" value="C:cytosol"/>
    <property type="evidence" value="ECO:0007669"/>
    <property type="project" value="TreeGrafter"/>
</dbReference>
<proteinExistence type="predicted"/>
<accession>A0AAD5TVQ0</accession>
<dbReference type="GO" id="GO:0035556">
    <property type="term" value="P:intracellular signal transduction"/>
    <property type="evidence" value="ECO:0007669"/>
    <property type="project" value="TreeGrafter"/>
</dbReference>
<dbReference type="PANTHER" id="PTHR24346">
    <property type="entry name" value="MAP/MICROTUBULE AFFINITY-REGULATING KINASE"/>
    <property type="match status" value="1"/>
</dbReference>
<feature type="domain" description="Protein kinase" evidence="3">
    <location>
        <begin position="1"/>
        <end position="208"/>
    </location>
</feature>
<dbReference type="PROSITE" id="PS00108">
    <property type="entry name" value="PROTEIN_KINASE_ST"/>
    <property type="match status" value="1"/>
</dbReference>
<organism evidence="4 5">
    <name type="scientific">Clydaea vesicula</name>
    <dbReference type="NCBI Taxonomy" id="447962"/>
    <lineage>
        <taxon>Eukaryota</taxon>
        <taxon>Fungi</taxon>
        <taxon>Fungi incertae sedis</taxon>
        <taxon>Chytridiomycota</taxon>
        <taxon>Chytridiomycota incertae sedis</taxon>
        <taxon>Chytridiomycetes</taxon>
        <taxon>Lobulomycetales</taxon>
        <taxon>Lobulomycetaceae</taxon>
        <taxon>Clydaea</taxon>
    </lineage>
</organism>
<dbReference type="GO" id="GO:0004674">
    <property type="term" value="F:protein serine/threonine kinase activity"/>
    <property type="evidence" value="ECO:0007669"/>
    <property type="project" value="TreeGrafter"/>
</dbReference>
<dbReference type="SMART" id="SM00220">
    <property type="entry name" value="S_TKc"/>
    <property type="match status" value="1"/>
</dbReference>
<protein>
    <recommendedName>
        <fullName evidence="3">Protein kinase domain-containing protein</fullName>
    </recommendedName>
</protein>
<name>A0AAD5TVQ0_9FUNG</name>
<keyword evidence="1" id="KW-0547">Nucleotide-binding</keyword>
<evidence type="ECO:0000313" key="4">
    <source>
        <dbReference type="EMBL" id="KAJ3211191.1"/>
    </source>
</evidence>
<evidence type="ECO:0000256" key="2">
    <source>
        <dbReference type="ARBA" id="ARBA00022840"/>
    </source>
</evidence>
<evidence type="ECO:0000256" key="1">
    <source>
        <dbReference type="ARBA" id="ARBA00022741"/>
    </source>
</evidence>
<dbReference type="InterPro" id="IPR008271">
    <property type="entry name" value="Ser/Thr_kinase_AS"/>
</dbReference>
<dbReference type="GO" id="GO:0005634">
    <property type="term" value="C:nucleus"/>
    <property type="evidence" value="ECO:0007669"/>
    <property type="project" value="TreeGrafter"/>
</dbReference>
<evidence type="ECO:0000259" key="3">
    <source>
        <dbReference type="PROSITE" id="PS50011"/>
    </source>
</evidence>
<dbReference type="EMBL" id="JADGJW010000850">
    <property type="protein sequence ID" value="KAJ3211191.1"/>
    <property type="molecule type" value="Genomic_DNA"/>
</dbReference>
<dbReference type="Gene3D" id="1.10.510.10">
    <property type="entry name" value="Transferase(Phosphotransferase) domain 1"/>
    <property type="match status" value="1"/>
</dbReference>
<comment type="caution">
    <text evidence="4">The sequence shown here is derived from an EMBL/GenBank/DDBJ whole genome shotgun (WGS) entry which is preliminary data.</text>
</comment>
<reference evidence="4" key="1">
    <citation type="submission" date="2020-05" db="EMBL/GenBank/DDBJ databases">
        <title>Phylogenomic resolution of chytrid fungi.</title>
        <authorList>
            <person name="Stajich J.E."/>
            <person name="Amses K."/>
            <person name="Simmons R."/>
            <person name="Seto K."/>
            <person name="Myers J."/>
            <person name="Bonds A."/>
            <person name="Quandt C.A."/>
            <person name="Barry K."/>
            <person name="Liu P."/>
            <person name="Grigoriev I."/>
            <person name="Longcore J.E."/>
            <person name="James T.Y."/>
        </authorList>
    </citation>
    <scope>NUCLEOTIDE SEQUENCE</scope>
    <source>
        <strain evidence="4">JEL0476</strain>
    </source>
</reference>
<keyword evidence="5" id="KW-1185">Reference proteome</keyword>
<dbReference type="Pfam" id="PF00069">
    <property type="entry name" value="Pkinase"/>
    <property type="match status" value="1"/>
</dbReference>
<dbReference type="Proteomes" id="UP001211065">
    <property type="component" value="Unassembled WGS sequence"/>
</dbReference>
<keyword evidence="2" id="KW-0067">ATP-binding</keyword>
<evidence type="ECO:0000313" key="5">
    <source>
        <dbReference type="Proteomes" id="UP001211065"/>
    </source>
</evidence>
<dbReference type="GO" id="GO:0045719">
    <property type="term" value="P:negative regulation of glycogen biosynthetic process"/>
    <property type="evidence" value="ECO:0007669"/>
    <property type="project" value="TreeGrafter"/>
</dbReference>
<gene>
    <name evidence="4" type="ORF">HK099_008078</name>
</gene>
<dbReference type="InterPro" id="IPR000719">
    <property type="entry name" value="Prot_kinase_dom"/>
</dbReference>
<dbReference type="InterPro" id="IPR011009">
    <property type="entry name" value="Kinase-like_dom_sf"/>
</dbReference>
<dbReference type="PROSITE" id="PS50011">
    <property type="entry name" value="PROTEIN_KINASE_DOM"/>
    <property type="match status" value="1"/>
</dbReference>
<sequence>MEDHKSSVKPIDTGLKGDFINFLNSEAESEFWLKGQNSIDLFDCMERYHRLDENITKYIFRQVANVTKYLQDNNIFHGDIKEENILINRNLQIKLVDFGSAHYITKNNCNTTANNLTGSLSFFPPEVIKGELIQDFFKIDIWCLGILLFGLLYGTMPFSSSEQIIKDDFHADETLTFSEDCMNLLRLLLKKIPSERPNPQQILDSCWLKN</sequence>
<dbReference type="GO" id="GO:0005524">
    <property type="term" value="F:ATP binding"/>
    <property type="evidence" value="ECO:0007669"/>
    <property type="project" value="UniProtKB-KW"/>
</dbReference>
<dbReference type="PANTHER" id="PTHR24346:SF51">
    <property type="entry name" value="PAS DOMAIN-CONTAINING SERINE_THREONINE-PROTEIN KINASE"/>
    <property type="match status" value="1"/>
</dbReference>